<feature type="region of interest" description="Disordered" evidence="1">
    <location>
        <begin position="102"/>
        <end position="134"/>
    </location>
</feature>
<evidence type="ECO:0000256" key="1">
    <source>
        <dbReference type="SAM" id="MobiDB-lite"/>
    </source>
</evidence>
<evidence type="ECO:0000313" key="3">
    <source>
        <dbReference type="EMBL" id="SFY42805.1"/>
    </source>
</evidence>
<evidence type="ECO:0000256" key="2">
    <source>
        <dbReference type="SAM" id="Phobius"/>
    </source>
</evidence>
<accession>A0A1K2F6Z3</accession>
<protein>
    <submittedName>
        <fullName evidence="3">Uncharacterized protein</fullName>
    </submittedName>
</protein>
<dbReference type="PRINTS" id="PR01217">
    <property type="entry name" value="PRICHEXTENSN"/>
</dbReference>
<feature type="transmembrane region" description="Helical" evidence="2">
    <location>
        <begin position="286"/>
        <end position="307"/>
    </location>
</feature>
<reference evidence="3 4" key="1">
    <citation type="submission" date="2016-11" db="EMBL/GenBank/DDBJ databases">
        <authorList>
            <person name="Jaros S."/>
            <person name="Januszkiewicz K."/>
            <person name="Wedrychowicz H."/>
        </authorList>
    </citation>
    <scope>NUCLEOTIDE SEQUENCE [LARGE SCALE GENOMIC DNA]</scope>
    <source>
        <strain evidence="3 4">OK807</strain>
    </source>
</reference>
<evidence type="ECO:0000313" key="4">
    <source>
        <dbReference type="Proteomes" id="UP000181909"/>
    </source>
</evidence>
<proteinExistence type="predicted"/>
<keyword evidence="2" id="KW-0472">Membrane</keyword>
<dbReference type="EMBL" id="FPJO01000032">
    <property type="protein sequence ID" value="SFY42805.1"/>
    <property type="molecule type" value="Genomic_DNA"/>
</dbReference>
<gene>
    <name evidence="3" type="ORF">SAMN02787144_103214</name>
</gene>
<keyword evidence="2" id="KW-1133">Transmembrane helix</keyword>
<keyword evidence="2" id="KW-0812">Transmembrane</keyword>
<name>A0A1K2F6Z3_STRAR</name>
<sequence>MTADVLPLDSVGPIAGGKSLGGDVIGSILYQCGNSRSLHGEGTCAGLLHRPYDPRVEPPLAAGQARGSARMPRQLTYWTTWLQIALAPTATLGTDRVPDGLTRASWLPPAANTRRPISPPSGESRPRTACPASGRNMLPVVYGSLIGRLTAAVALLWLLSAPAPAVADSCAYASIGESGGSSSVATSGDGSCHAGPMPEPTPPPTPRPPPPPPPPPPTPPPPPPPPPPAPPRPEPEPVPPLPAPTPTPTPTPTPAPTPSARPTPPTPRPVALPAYRKPARKAVRHGTSLVTLTLVITAPAVFAVAVLRPRSR</sequence>
<dbReference type="AlphaFoldDB" id="A0A1K2F6Z3"/>
<feature type="compositionally biased region" description="Polar residues" evidence="1">
    <location>
        <begin position="180"/>
        <end position="189"/>
    </location>
</feature>
<dbReference type="Proteomes" id="UP000181909">
    <property type="component" value="Unassembled WGS sequence"/>
</dbReference>
<feature type="region of interest" description="Disordered" evidence="1">
    <location>
        <begin position="177"/>
        <end position="280"/>
    </location>
</feature>
<feature type="compositionally biased region" description="Pro residues" evidence="1">
    <location>
        <begin position="197"/>
        <end position="270"/>
    </location>
</feature>
<organism evidence="3 4">
    <name type="scientific">Streptomyces atratus</name>
    <dbReference type="NCBI Taxonomy" id="1893"/>
    <lineage>
        <taxon>Bacteria</taxon>
        <taxon>Bacillati</taxon>
        <taxon>Actinomycetota</taxon>
        <taxon>Actinomycetes</taxon>
        <taxon>Kitasatosporales</taxon>
        <taxon>Streptomycetaceae</taxon>
        <taxon>Streptomyces</taxon>
    </lineage>
</organism>
<dbReference type="STRING" id="1893.SAMN02787144_103214"/>